<dbReference type="PANTHER" id="PTHR37816">
    <property type="entry name" value="YALI0E33011P"/>
    <property type="match status" value="1"/>
</dbReference>
<dbReference type="Proteomes" id="UP001623041">
    <property type="component" value="Unassembled WGS sequence"/>
</dbReference>
<dbReference type="PANTHER" id="PTHR37816:SF2">
    <property type="entry name" value="DNA TOPOLOGY MODULATION PROTEIN FLAR-RELATED PROTEIN"/>
    <property type="match status" value="1"/>
</dbReference>
<reference evidence="1 2" key="1">
    <citation type="submission" date="2024-11" db="EMBL/GenBank/DDBJ databases">
        <authorList>
            <person name="Lucas J.A."/>
        </authorList>
    </citation>
    <scope>NUCLEOTIDE SEQUENCE [LARGE SCALE GENOMIC DNA]</scope>
    <source>
        <strain evidence="1 2">Z 5.4</strain>
    </source>
</reference>
<keyword evidence="2" id="KW-1185">Reference proteome</keyword>
<sequence>MKRTIPNKIHIIGSVGSGKTTLARTLSTKLNIPFYELDNVVWKRCELGDIRRTNDERDEYLNTIIQTDAWILEGVHHEWVSQSFQNADWIIFLDTDFSKRKYRITKRFILQKLRLEKVNYKPSLKMFQKMFHWNAYFENHSKPKILKFLGKYNDKVIILKDNVEIEKYFKR</sequence>
<name>A0ABW8REL8_9BACI</name>
<dbReference type="InterPro" id="IPR052922">
    <property type="entry name" value="Cytidylate_Kinase-2"/>
</dbReference>
<dbReference type="SUPFAM" id="SSF52540">
    <property type="entry name" value="P-loop containing nucleoside triphosphate hydrolases"/>
    <property type="match status" value="1"/>
</dbReference>
<accession>A0ABW8REL8</accession>
<dbReference type="Pfam" id="PF13238">
    <property type="entry name" value="AAA_18"/>
    <property type="match status" value="1"/>
</dbReference>
<evidence type="ECO:0000313" key="2">
    <source>
        <dbReference type="Proteomes" id="UP001623041"/>
    </source>
</evidence>
<dbReference type="Gene3D" id="3.40.50.300">
    <property type="entry name" value="P-loop containing nucleotide triphosphate hydrolases"/>
    <property type="match status" value="1"/>
</dbReference>
<proteinExistence type="predicted"/>
<evidence type="ECO:0000313" key="1">
    <source>
        <dbReference type="EMBL" id="MFK9090899.1"/>
    </source>
</evidence>
<dbReference type="RefSeq" id="WP_406579586.1">
    <property type="nucleotide sequence ID" value="NZ_JBJHQH010000003.1"/>
</dbReference>
<protein>
    <submittedName>
        <fullName evidence="1">AAA family ATPase</fullName>
    </submittedName>
</protein>
<comment type="caution">
    <text evidence="1">The sequence shown here is derived from an EMBL/GenBank/DDBJ whole genome shotgun (WGS) entry which is preliminary data.</text>
</comment>
<organism evidence="1 2">
    <name type="scientific">Bacillus salipaludis</name>
    <dbReference type="NCBI Taxonomy" id="2547811"/>
    <lineage>
        <taxon>Bacteria</taxon>
        <taxon>Bacillati</taxon>
        <taxon>Bacillota</taxon>
        <taxon>Bacilli</taxon>
        <taxon>Bacillales</taxon>
        <taxon>Bacillaceae</taxon>
        <taxon>Bacillus</taxon>
    </lineage>
</organism>
<gene>
    <name evidence="1" type="ORF">ACJEBI_05315</name>
</gene>
<dbReference type="InterPro" id="IPR027417">
    <property type="entry name" value="P-loop_NTPase"/>
</dbReference>
<dbReference type="EMBL" id="JBJHQH010000003">
    <property type="protein sequence ID" value="MFK9090899.1"/>
    <property type="molecule type" value="Genomic_DNA"/>
</dbReference>